<sequence length="125" mass="13896">MVVVGLVLSVIGAIGTAYHYGQWWPVFDAMGAASVKHGIMGDYVDLKRHNKELLRFSGKFEKAAEIDEFARFELQKSSRGCDLKSLIRSWSRDILSSTDPATGADVQGLKLFDSGDGRYLYKFVS</sequence>
<name>E0XV55_9GAMM</name>
<evidence type="ECO:0000313" key="1">
    <source>
        <dbReference type="EMBL" id="ADI18296.1"/>
    </source>
</evidence>
<dbReference type="AlphaFoldDB" id="E0XV55"/>
<proteinExistence type="predicted"/>
<dbReference type="EMBL" id="GU474885">
    <property type="protein sequence ID" value="ADI18296.1"/>
    <property type="molecule type" value="Genomic_DNA"/>
</dbReference>
<accession>E0XV55</accession>
<reference evidence="1" key="1">
    <citation type="journal article" date="2011" name="Environ. Microbiol.">
        <title>Time-series analyses of Monterey Bay coastal microbial picoplankton using a 'genome proxy' microarray.</title>
        <authorList>
            <person name="Rich V.I."/>
            <person name="Pham V.D."/>
            <person name="Eppley J."/>
            <person name="Shi Y."/>
            <person name="DeLong E.F."/>
        </authorList>
    </citation>
    <scope>NUCLEOTIDE SEQUENCE</scope>
</reference>
<organism evidence="1">
    <name type="scientific">uncultured Chromatiales bacterium HF0200_41F04</name>
    <dbReference type="NCBI Taxonomy" id="710740"/>
    <lineage>
        <taxon>Bacteria</taxon>
        <taxon>Pseudomonadati</taxon>
        <taxon>Pseudomonadota</taxon>
        <taxon>Gammaproteobacteria</taxon>
        <taxon>Chromatiales</taxon>
        <taxon>environmental samples</taxon>
    </lineage>
</organism>
<protein>
    <submittedName>
        <fullName evidence="1">Uncharacterized protein</fullName>
    </submittedName>
</protein>